<reference evidence="2 3" key="1">
    <citation type="submission" date="2019-06" db="EMBL/GenBank/DDBJ databases">
        <title>Whole genome shotgun sequence of Zoogloea ramigera NBRC 15342.</title>
        <authorList>
            <person name="Hosoyama A."/>
            <person name="Uohara A."/>
            <person name="Ohji S."/>
            <person name="Ichikawa N."/>
        </authorList>
    </citation>
    <scope>NUCLEOTIDE SEQUENCE [LARGE SCALE GENOMIC DNA]</scope>
    <source>
        <strain evidence="2 3">NBRC 15342</strain>
    </source>
</reference>
<dbReference type="Proteomes" id="UP000318422">
    <property type="component" value="Unassembled WGS sequence"/>
</dbReference>
<organism evidence="2 3">
    <name type="scientific">Zoogloea ramigera</name>
    <dbReference type="NCBI Taxonomy" id="350"/>
    <lineage>
        <taxon>Bacteria</taxon>
        <taxon>Pseudomonadati</taxon>
        <taxon>Pseudomonadota</taxon>
        <taxon>Betaproteobacteria</taxon>
        <taxon>Rhodocyclales</taxon>
        <taxon>Zoogloeaceae</taxon>
        <taxon>Zoogloea</taxon>
    </lineage>
</organism>
<feature type="region of interest" description="Disordered" evidence="1">
    <location>
        <begin position="59"/>
        <end position="83"/>
    </location>
</feature>
<dbReference type="AlphaFoldDB" id="A0A4Y4CY08"/>
<gene>
    <name evidence="2" type="ORF">ZRA01_19900</name>
</gene>
<sequence length="83" mass="8990">MATGMATHAVGNDGDAEILVTKDAILVTPPDLPHVGFHHHPPETHLLPSVPKTLWPEKTRRGRAHNAAPPAKRLKTHYRPSAG</sequence>
<keyword evidence="3" id="KW-1185">Reference proteome</keyword>
<evidence type="ECO:0000313" key="3">
    <source>
        <dbReference type="Proteomes" id="UP000318422"/>
    </source>
</evidence>
<protein>
    <submittedName>
        <fullName evidence="2">Uncharacterized protein</fullName>
    </submittedName>
</protein>
<comment type="caution">
    <text evidence="2">The sequence shown here is derived from an EMBL/GenBank/DDBJ whole genome shotgun (WGS) entry which is preliminary data.</text>
</comment>
<name>A0A4Y4CY08_ZOORA</name>
<dbReference type="EMBL" id="BJNV01000030">
    <property type="protein sequence ID" value="GEC95917.1"/>
    <property type="molecule type" value="Genomic_DNA"/>
</dbReference>
<evidence type="ECO:0000313" key="2">
    <source>
        <dbReference type="EMBL" id="GEC95917.1"/>
    </source>
</evidence>
<feature type="compositionally biased region" description="Basic residues" evidence="1">
    <location>
        <begin position="72"/>
        <end position="83"/>
    </location>
</feature>
<accession>A0A4Y4CY08</accession>
<evidence type="ECO:0000256" key="1">
    <source>
        <dbReference type="SAM" id="MobiDB-lite"/>
    </source>
</evidence>
<proteinExistence type="predicted"/>